<organism evidence="3 4">
    <name type="scientific">Pontibacter populi</name>
    <dbReference type="NCBI Taxonomy" id="890055"/>
    <lineage>
        <taxon>Bacteria</taxon>
        <taxon>Pseudomonadati</taxon>
        <taxon>Bacteroidota</taxon>
        <taxon>Cytophagia</taxon>
        <taxon>Cytophagales</taxon>
        <taxon>Hymenobacteraceae</taxon>
        <taxon>Pontibacter</taxon>
    </lineage>
</organism>
<protein>
    <submittedName>
        <fullName evidence="3">MCP four helix bundle domain-containing protein</fullName>
    </submittedName>
</protein>
<sequence length="228" mass="26229">MQWSFSFKQRTKVAVAFVSMFVIIVIANWFVSYSMEQVGRKFQSVYKDRLVPSLDISEMLERYYQNRMLLEEHILATNTTSQDSLQQIIISNTTTIDSLASKFENTYLVEQEMIELIDYKVQFANLVQVQDEILRQSSQGNKAKARKLYLTSGQEAFQGLLEPLHALIRVQVNVGQELYQSADKNVKMLKVLSYLVIGLAVIIALIVGTLLQTSRRLNQVKPQKFHLN</sequence>
<keyword evidence="1" id="KW-0472">Membrane</keyword>
<name>A0ABV1RYH2_9BACT</name>
<reference evidence="3 4" key="1">
    <citation type="submission" date="2024-06" db="EMBL/GenBank/DDBJ databases">
        <title>Pontibacter populi HYL7-15.</title>
        <authorList>
            <person name="Kim M.K."/>
        </authorList>
    </citation>
    <scope>NUCLEOTIDE SEQUENCE [LARGE SCALE GENOMIC DNA]</scope>
    <source>
        <strain evidence="3 4">HYL7-15</strain>
    </source>
</reference>
<gene>
    <name evidence="3" type="ORF">ABS362_18000</name>
</gene>
<evidence type="ECO:0000313" key="3">
    <source>
        <dbReference type="EMBL" id="MER2999449.1"/>
    </source>
</evidence>
<keyword evidence="1" id="KW-0812">Transmembrane</keyword>
<dbReference type="EMBL" id="JBEOKT010000024">
    <property type="protein sequence ID" value="MER2999449.1"/>
    <property type="molecule type" value="Genomic_DNA"/>
</dbReference>
<feature type="transmembrane region" description="Helical" evidence="1">
    <location>
        <begin position="12"/>
        <end position="31"/>
    </location>
</feature>
<evidence type="ECO:0000256" key="1">
    <source>
        <dbReference type="SAM" id="Phobius"/>
    </source>
</evidence>
<keyword evidence="4" id="KW-1185">Reference proteome</keyword>
<feature type="domain" description="Chemotaxis methyl-accepting receptor HlyB-like 4HB MCP" evidence="2">
    <location>
        <begin position="10"/>
        <end position="185"/>
    </location>
</feature>
<evidence type="ECO:0000259" key="2">
    <source>
        <dbReference type="Pfam" id="PF12729"/>
    </source>
</evidence>
<proteinExistence type="predicted"/>
<feature type="transmembrane region" description="Helical" evidence="1">
    <location>
        <begin position="191"/>
        <end position="211"/>
    </location>
</feature>
<dbReference type="RefSeq" id="WP_350414252.1">
    <property type="nucleotide sequence ID" value="NZ_JBEOKT010000024.1"/>
</dbReference>
<dbReference type="InterPro" id="IPR024478">
    <property type="entry name" value="HlyB_4HB_MCP"/>
</dbReference>
<dbReference type="Proteomes" id="UP001476807">
    <property type="component" value="Unassembled WGS sequence"/>
</dbReference>
<comment type="caution">
    <text evidence="3">The sequence shown here is derived from an EMBL/GenBank/DDBJ whole genome shotgun (WGS) entry which is preliminary data.</text>
</comment>
<dbReference type="Pfam" id="PF12729">
    <property type="entry name" value="4HB_MCP_1"/>
    <property type="match status" value="1"/>
</dbReference>
<accession>A0ABV1RYH2</accession>
<keyword evidence="1" id="KW-1133">Transmembrane helix</keyword>
<evidence type="ECO:0000313" key="4">
    <source>
        <dbReference type="Proteomes" id="UP001476807"/>
    </source>
</evidence>